<dbReference type="InterPro" id="IPR050114">
    <property type="entry name" value="UPF0173_UPF0282_UlaG_hydrolase"/>
</dbReference>
<proteinExistence type="predicted"/>
<evidence type="ECO:0000313" key="4">
    <source>
        <dbReference type="Proteomes" id="UP000638848"/>
    </source>
</evidence>
<organism evidence="3 4">
    <name type="scientific">Kocuria dechangensis</name>
    <dbReference type="NCBI Taxonomy" id="1176249"/>
    <lineage>
        <taxon>Bacteria</taxon>
        <taxon>Bacillati</taxon>
        <taxon>Actinomycetota</taxon>
        <taxon>Actinomycetes</taxon>
        <taxon>Micrococcales</taxon>
        <taxon>Micrococcaceae</taxon>
        <taxon>Kocuria</taxon>
    </lineage>
</organism>
<keyword evidence="4" id="KW-1185">Reference proteome</keyword>
<name>A0A917GYR2_9MICC</name>
<evidence type="ECO:0000313" key="3">
    <source>
        <dbReference type="EMBL" id="GGG61691.1"/>
    </source>
</evidence>
<dbReference type="Proteomes" id="UP000638848">
    <property type="component" value="Unassembled WGS sequence"/>
</dbReference>
<evidence type="ECO:0000256" key="1">
    <source>
        <dbReference type="ARBA" id="ARBA00022801"/>
    </source>
</evidence>
<keyword evidence="1" id="KW-0378">Hydrolase</keyword>
<dbReference type="SUPFAM" id="SSF56281">
    <property type="entry name" value="Metallo-hydrolase/oxidoreductase"/>
    <property type="match status" value="1"/>
</dbReference>
<dbReference type="AlphaFoldDB" id="A0A917GYR2"/>
<dbReference type="RefSeq" id="WP_188537864.1">
    <property type="nucleotide sequence ID" value="NZ_BMEQ01000014.1"/>
</dbReference>
<dbReference type="InterPro" id="IPR001279">
    <property type="entry name" value="Metallo-B-lactamas"/>
</dbReference>
<reference evidence="3" key="1">
    <citation type="journal article" date="2014" name="Int. J. Syst. Evol. Microbiol.">
        <title>Complete genome sequence of Corynebacterium casei LMG S-19264T (=DSM 44701T), isolated from a smear-ripened cheese.</title>
        <authorList>
            <consortium name="US DOE Joint Genome Institute (JGI-PGF)"/>
            <person name="Walter F."/>
            <person name="Albersmeier A."/>
            <person name="Kalinowski J."/>
            <person name="Ruckert C."/>
        </authorList>
    </citation>
    <scope>NUCLEOTIDE SEQUENCE</scope>
    <source>
        <strain evidence="3">CGMCC 1.12187</strain>
    </source>
</reference>
<gene>
    <name evidence="3" type="ORF">GCM10011374_25970</name>
</gene>
<dbReference type="EMBL" id="BMEQ01000014">
    <property type="protein sequence ID" value="GGG61691.1"/>
    <property type="molecule type" value="Genomic_DNA"/>
</dbReference>
<dbReference type="PANTHER" id="PTHR43546:SF9">
    <property type="entry name" value="L-ASCORBATE-6-PHOSPHATE LACTONASE ULAG-RELATED"/>
    <property type="match status" value="1"/>
</dbReference>
<dbReference type="PANTHER" id="PTHR43546">
    <property type="entry name" value="UPF0173 METAL-DEPENDENT HYDROLASE MJ1163-RELATED"/>
    <property type="match status" value="1"/>
</dbReference>
<evidence type="ECO:0000259" key="2">
    <source>
        <dbReference type="Pfam" id="PF12706"/>
    </source>
</evidence>
<reference evidence="3" key="2">
    <citation type="submission" date="2020-09" db="EMBL/GenBank/DDBJ databases">
        <authorList>
            <person name="Sun Q."/>
            <person name="Zhou Y."/>
        </authorList>
    </citation>
    <scope>NUCLEOTIDE SEQUENCE</scope>
    <source>
        <strain evidence="3">CGMCC 1.12187</strain>
    </source>
</reference>
<comment type="caution">
    <text evidence="3">The sequence shown here is derived from an EMBL/GenBank/DDBJ whole genome shotgun (WGS) entry which is preliminary data.</text>
</comment>
<dbReference type="GO" id="GO:0016787">
    <property type="term" value="F:hydrolase activity"/>
    <property type="evidence" value="ECO:0007669"/>
    <property type="project" value="UniProtKB-KW"/>
</dbReference>
<sequence>MPQLDVTMVGGPTTVFTLAGLTFMTDPTFDTPRTYPAPEGAPVLTKTTTPGLGPEQLPHPDVVLLSHDEHADNFDETGRELASRVETVLCTPEADSRVPWITGLGTWQTVDVTGTDGQVVHITGVPALHGPVGYEPISGTVTGFVLHGQNLPTVYVSGDNASVELVEQIAARFPDIDLAILFAGGVRFGEAIFDNAEVTLTGETAAQAATILSGAQIVPAHVEGWAHFREDIEDVRTAFATAGLSDRLHVAAPGETVTVDAPAH</sequence>
<dbReference type="Pfam" id="PF12706">
    <property type="entry name" value="Lactamase_B_2"/>
    <property type="match status" value="1"/>
</dbReference>
<accession>A0A917GYR2</accession>
<protein>
    <submittedName>
        <fullName evidence="3">MBL fold metallo-hydrolase</fullName>
    </submittedName>
</protein>
<feature type="domain" description="Metallo-beta-lactamase" evidence="2">
    <location>
        <begin position="24"/>
        <end position="221"/>
    </location>
</feature>
<dbReference type="InterPro" id="IPR036866">
    <property type="entry name" value="RibonucZ/Hydroxyglut_hydro"/>
</dbReference>
<dbReference type="Gene3D" id="3.60.15.10">
    <property type="entry name" value="Ribonuclease Z/Hydroxyacylglutathione hydrolase-like"/>
    <property type="match status" value="1"/>
</dbReference>